<feature type="domain" description="PASTA" evidence="2">
    <location>
        <begin position="43"/>
        <end position="110"/>
    </location>
</feature>
<evidence type="ECO:0000313" key="4">
    <source>
        <dbReference type="Proteomes" id="UP000197007"/>
    </source>
</evidence>
<organism evidence="3 4">
    <name type="scientific">Capnocytophaga endodontalis</name>
    <dbReference type="NCBI Taxonomy" id="2708117"/>
    <lineage>
        <taxon>Bacteria</taxon>
        <taxon>Pseudomonadati</taxon>
        <taxon>Bacteroidota</taxon>
        <taxon>Flavobacteriia</taxon>
        <taxon>Flavobacteriales</taxon>
        <taxon>Flavobacteriaceae</taxon>
        <taxon>Capnocytophaga</taxon>
    </lineage>
</organism>
<dbReference type="Gene3D" id="3.30.10.20">
    <property type="match status" value="2"/>
</dbReference>
<name>A0A1Z4BKC6_9FLAO</name>
<keyword evidence="1" id="KW-0812">Transmembrane</keyword>
<proteinExistence type="predicted"/>
<feature type="transmembrane region" description="Helical" evidence="1">
    <location>
        <begin position="14"/>
        <end position="36"/>
    </location>
</feature>
<evidence type="ECO:0000313" key="3">
    <source>
        <dbReference type="EMBL" id="ASF41726.1"/>
    </source>
</evidence>
<dbReference type="SMART" id="SM00740">
    <property type="entry name" value="PASTA"/>
    <property type="match status" value="2"/>
</dbReference>
<dbReference type="CDD" id="cd06577">
    <property type="entry name" value="PASTA_pknB"/>
    <property type="match status" value="2"/>
</dbReference>
<keyword evidence="1" id="KW-1133">Transmembrane helix</keyword>
<evidence type="ECO:0000259" key="2">
    <source>
        <dbReference type="PROSITE" id="PS51178"/>
    </source>
</evidence>
<dbReference type="PROSITE" id="PS51178">
    <property type="entry name" value="PASTA"/>
    <property type="match status" value="1"/>
</dbReference>
<dbReference type="InterPro" id="IPR005543">
    <property type="entry name" value="PASTA_dom"/>
</dbReference>
<dbReference type="SUPFAM" id="SSF54184">
    <property type="entry name" value="Penicillin-binding protein 2x (pbp-2x), c-terminal domain"/>
    <property type="match status" value="1"/>
</dbReference>
<dbReference type="AlphaFoldDB" id="A0A1Z4BKC6"/>
<sequence>MNFKEFFKKSGKQLAWQLLFATIAVVLLVWISLKFLQLYTAHGKFVVVPDLTNKSLTEVQILLEEQDLRCEVIDSTEYNPEYPPLAVISQSPEPNERVKYNRKIYLTLNPKGYHKVTVPKVIQVTRRNAEATLQSVGLTIGQVTYVDNIGKDMVLEMQYNGKPVQPGDKLVKTSRIDLICGNGFETRDSIPDEIPIEELMGD</sequence>
<keyword evidence="1" id="KW-0472">Membrane</keyword>
<keyword evidence="4" id="KW-1185">Reference proteome</keyword>
<dbReference type="RefSeq" id="WP_088592950.1">
    <property type="nucleotide sequence ID" value="NZ_CP022022.1"/>
</dbReference>
<protein>
    <submittedName>
        <fullName evidence="3">Penicillin-binding protein</fullName>
    </submittedName>
</protein>
<dbReference type="EMBL" id="CP022022">
    <property type="protein sequence ID" value="ASF41726.1"/>
    <property type="molecule type" value="Genomic_DNA"/>
</dbReference>
<dbReference type="KEGG" id="capn:CBG49_00750"/>
<dbReference type="Proteomes" id="UP000197007">
    <property type="component" value="Chromosome"/>
</dbReference>
<evidence type="ECO:0000256" key="1">
    <source>
        <dbReference type="SAM" id="Phobius"/>
    </source>
</evidence>
<dbReference type="Pfam" id="PF03793">
    <property type="entry name" value="PASTA"/>
    <property type="match status" value="1"/>
</dbReference>
<accession>A0A1Z4BKC6</accession>
<gene>
    <name evidence="3" type="ORF">CBG49_00750</name>
</gene>
<reference evidence="4" key="1">
    <citation type="submission" date="2017-06" db="EMBL/GenBank/DDBJ databases">
        <title>Complete genome sequence of Capnocytophaga sp. KCOM 1579 (=ChDC OS43) isolated from a human refractory periapical abscess lesion.</title>
        <authorList>
            <person name="Kook J.-K."/>
            <person name="Park S.-N."/>
            <person name="Lim Y.K."/>
            <person name="Roh H."/>
        </authorList>
    </citation>
    <scope>NUCLEOTIDE SEQUENCE [LARGE SCALE GENOMIC DNA]</scope>
    <source>
        <strain evidence="4">ChDC OS43</strain>
    </source>
</reference>